<keyword evidence="4" id="KW-0807">Transducer</keyword>
<feature type="coiled-coil region" evidence="5">
    <location>
        <begin position="362"/>
        <end position="389"/>
    </location>
</feature>
<dbReference type="SUPFAM" id="SSF58104">
    <property type="entry name" value="Methyl-accepting chemotaxis protein (MCP) signaling domain"/>
    <property type="match status" value="1"/>
</dbReference>
<feature type="domain" description="HAMP" evidence="9">
    <location>
        <begin position="212"/>
        <end position="265"/>
    </location>
</feature>
<dbReference type="AlphaFoldDB" id="A0A7W6CRW4"/>
<accession>A0A7W6CRW4</accession>
<proteinExistence type="inferred from homology"/>
<dbReference type="InterPro" id="IPR004089">
    <property type="entry name" value="MCPsignal_dom"/>
</dbReference>
<feature type="transmembrane region" description="Helical" evidence="7">
    <location>
        <begin position="12"/>
        <end position="31"/>
    </location>
</feature>
<dbReference type="EMBL" id="JACIDW010000009">
    <property type="protein sequence ID" value="MBB3965311.1"/>
    <property type="molecule type" value="Genomic_DNA"/>
</dbReference>
<feature type="region of interest" description="Disordered" evidence="6">
    <location>
        <begin position="267"/>
        <end position="292"/>
    </location>
</feature>
<dbReference type="FunFam" id="1.10.287.950:FF:000001">
    <property type="entry name" value="Methyl-accepting chemotaxis sensory transducer"/>
    <property type="match status" value="1"/>
</dbReference>
<keyword evidence="2" id="KW-0145">Chemotaxis</keyword>
<feature type="transmembrane region" description="Helical" evidence="7">
    <location>
        <begin position="188"/>
        <end position="210"/>
    </location>
</feature>
<dbReference type="PANTHER" id="PTHR43531">
    <property type="entry name" value="PROTEIN ICFG"/>
    <property type="match status" value="1"/>
</dbReference>
<keyword evidence="7" id="KW-1133">Transmembrane helix</keyword>
<organism evidence="10 11">
    <name type="scientific">Rhizobium metallidurans</name>
    <dbReference type="NCBI Taxonomy" id="1265931"/>
    <lineage>
        <taxon>Bacteria</taxon>
        <taxon>Pseudomonadati</taxon>
        <taxon>Pseudomonadota</taxon>
        <taxon>Alphaproteobacteria</taxon>
        <taxon>Hyphomicrobiales</taxon>
        <taxon>Rhizobiaceae</taxon>
        <taxon>Rhizobium/Agrobacterium group</taxon>
        <taxon>Rhizobium</taxon>
    </lineage>
</organism>
<feature type="domain" description="Methyl-accepting transducer" evidence="8">
    <location>
        <begin position="350"/>
        <end position="579"/>
    </location>
</feature>
<evidence type="ECO:0000256" key="1">
    <source>
        <dbReference type="ARBA" id="ARBA00004370"/>
    </source>
</evidence>
<dbReference type="GO" id="GO:0007165">
    <property type="term" value="P:signal transduction"/>
    <property type="evidence" value="ECO:0007669"/>
    <property type="project" value="UniProtKB-KW"/>
</dbReference>
<dbReference type="PANTHER" id="PTHR43531:SF11">
    <property type="entry name" value="METHYL-ACCEPTING CHEMOTAXIS PROTEIN 3"/>
    <property type="match status" value="1"/>
</dbReference>
<evidence type="ECO:0000256" key="3">
    <source>
        <dbReference type="ARBA" id="ARBA00029447"/>
    </source>
</evidence>
<dbReference type="InterPro" id="IPR051310">
    <property type="entry name" value="MCP_chemotaxis"/>
</dbReference>
<dbReference type="Gene3D" id="6.10.340.10">
    <property type="match status" value="1"/>
</dbReference>
<evidence type="ECO:0000256" key="4">
    <source>
        <dbReference type="PROSITE-ProRule" id="PRU00284"/>
    </source>
</evidence>
<keyword evidence="7" id="KW-0812">Transmembrane</keyword>
<evidence type="ECO:0000256" key="7">
    <source>
        <dbReference type="SAM" id="Phobius"/>
    </source>
</evidence>
<dbReference type="PROSITE" id="PS50111">
    <property type="entry name" value="CHEMOTAXIS_TRANSDUC_2"/>
    <property type="match status" value="1"/>
</dbReference>
<sequence>MSFLQNAKIRTKIIAVIALMAVTSIAGLAYVSTQFKSADSRYASFLSKESMGATLNARATGGLLQLGFQLGLMMINDPSSPEFAASIKIYNDNFALMKERIATVGQLVESRAEPAKAMLTAVNGFDALAQQMISLVKEGRRDEAVVVMRRAGTELTAILPMFAGGNDQLIKMMSEGTAELQETTNKTIITGLSALGLALVAITLLGLFVVSRGITAPIDRLRQRMGALAAGDTESETPGLERKDEVGQMAAAVAIFRDNALERARLEREADEGRSLSERERHARELAKEEDAANTREAVEALALGLGRLADGDVSYRISKPFVEHLDALRNSYNMSLDKLQAALVAVGRNAGVINSGAAEIRSAADDLARRTEQQAASLEETAAALEQITTTVRDSTKRAEEASVLVERTRSGAEKSGSVVRNAVSAMNEIAKSSGEISNIIGVIDDIAFQTNLLALNAGVEAARAGEAGKGFAVVAQEVRELAQRSAQAAKEIKLLITTSENQVNTGVALVGETGAALVQIEAEVTEITAHVNAIVKAAREQSTGIQEINTAVNSMDQGTQQNAAMVEETNAASHSLAKEASALDALLGQFTLEQGRNQAPIAVANEASRPVPSKARALTQRLASSFRGGNAAVATAPAWEDF</sequence>
<evidence type="ECO:0000313" key="11">
    <source>
        <dbReference type="Proteomes" id="UP000582090"/>
    </source>
</evidence>
<dbReference type="Gene3D" id="1.10.287.950">
    <property type="entry name" value="Methyl-accepting chemotaxis protein"/>
    <property type="match status" value="1"/>
</dbReference>
<protein>
    <submittedName>
        <fullName evidence="10">Methyl-accepting chemotaxis protein</fullName>
    </submittedName>
</protein>
<dbReference type="PROSITE" id="PS50885">
    <property type="entry name" value="HAMP"/>
    <property type="match status" value="2"/>
</dbReference>
<dbReference type="SMART" id="SM00304">
    <property type="entry name" value="HAMP"/>
    <property type="match status" value="2"/>
</dbReference>
<dbReference type="Pfam" id="PF00672">
    <property type="entry name" value="HAMP"/>
    <property type="match status" value="1"/>
</dbReference>
<comment type="subcellular location">
    <subcellularLocation>
        <location evidence="1">Membrane</location>
    </subcellularLocation>
</comment>
<dbReference type="Pfam" id="PF00015">
    <property type="entry name" value="MCPsignal"/>
    <property type="match status" value="1"/>
</dbReference>
<comment type="similarity">
    <text evidence="3">Belongs to the methyl-accepting chemotaxis (MCP) protein family.</text>
</comment>
<gene>
    <name evidence="10" type="ORF">GGQ67_002984</name>
</gene>
<evidence type="ECO:0000256" key="6">
    <source>
        <dbReference type="SAM" id="MobiDB-lite"/>
    </source>
</evidence>
<comment type="caution">
    <text evidence="10">The sequence shown here is derived from an EMBL/GenBank/DDBJ whole genome shotgun (WGS) entry which is preliminary data.</text>
</comment>
<dbReference type="GO" id="GO:0005886">
    <property type="term" value="C:plasma membrane"/>
    <property type="evidence" value="ECO:0007669"/>
    <property type="project" value="TreeGrafter"/>
</dbReference>
<name>A0A7W6CRW4_9HYPH</name>
<keyword evidence="5" id="KW-0175">Coiled coil</keyword>
<dbReference type="CDD" id="cd06225">
    <property type="entry name" value="HAMP"/>
    <property type="match status" value="1"/>
</dbReference>
<dbReference type="GO" id="GO:0004888">
    <property type="term" value="F:transmembrane signaling receptor activity"/>
    <property type="evidence" value="ECO:0007669"/>
    <property type="project" value="TreeGrafter"/>
</dbReference>
<keyword evidence="11" id="KW-1185">Reference proteome</keyword>
<dbReference type="GO" id="GO:0006935">
    <property type="term" value="P:chemotaxis"/>
    <property type="evidence" value="ECO:0007669"/>
    <property type="project" value="UniProtKB-KW"/>
</dbReference>
<dbReference type="RefSeq" id="WP_183900885.1">
    <property type="nucleotide sequence ID" value="NZ_JACIDW010000009.1"/>
</dbReference>
<dbReference type="SUPFAM" id="SSF158472">
    <property type="entry name" value="HAMP domain-like"/>
    <property type="match status" value="1"/>
</dbReference>
<reference evidence="10 11" key="1">
    <citation type="submission" date="2020-08" db="EMBL/GenBank/DDBJ databases">
        <title>Genomic Encyclopedia of Type Strains, Phase IV (KMG-IV): sequencing the most valuable type-strain genomes for metagenomic binning, comparative biology and taxonomic classification.</title>
        <authorList>
            <person name="Goeker M."/>
        </authorList>
    </citation>
    <scope>NUCLEOTIDE SEQUENCE [LARGE SCALE GENOMIC DNA]</scope>
    <source>
        <strain evidence="10 11">DSM 26575</strain>
    </source>
</reference>
<evidence type="ECO:0000259" key="8">
    <source>
        <dbReference type="PROSITE" id="PS50111"/>
    </source>
</evidence>
<evidence type="ECO:0000313" key="10">
    <source>
        <dbReference type="EMBL" id="MBB3965311.1"/>
    </source>
</evidence>
<evidence type="ECO:0000259" key="9">
    <source>
        <dbReference type="PROSITE" id="PS50885"/>
    </source>
</evidence>
<dbReference type="SMART" id="SM00283">
    <property type="entry name" value="MA"/>
    <property type="match status" value="1"/>
</dbReference>
<dbReference type="Proteomes" id="UP000582090">
    <property type="component" value="Unassembled WGS sequence"/>
</dbReference>
<evidence type="ECO:0000256" key="5">
    <source>
        <dbReference type="SAM" id="Coils"/>
    </source>
</evidence>
<dbReference type="InterPro" id="IPR003660">
    <property type="entry name" value="HAMP_dom"/>
</dbReference>
<evidence type="ECO:0000256" key="2">
    <source>
        <dbReference type="ARBA" id="ARBA00022500"/>
    </source>
</evidence>
<keyword evidence="7" id="KW-0472">Membrane</keyword>
<dbReference type="CDD" id="cd11386">
    <property type="entry name" value="MCP_signal"/>
    <property type="match status" value="1"/>
</dbReference>
<feature type="domain" description="HAMP" evidence="9">
    <location>
        <begin position="293"/>
        <end position="345"/>
    </location>
</feature>